<evidence type="ECO:0000256" key="1">
    <source>
        <dbReference type="ARBA" id="ARBA00022679"/>
    </source>
</evidence>
<dbReference type="SMART" id="SM00563">
    <property type="entry name" value="PlsC"/>
    <property type="match status" value="1"/>
</dbReference>
<proteinExistence type="predicted"/>
<keyword evidence="1 5" id="KW-0808">Transferase</keyword>
<gene>
    <name evidence="5" type="ORF">FB380_001041</name>
    <name evidence="4" type="ORF">GCM10011589_00100</name>
</gene>
<protein>
    <submittedName>
        <fullName evidence="5">1-acyl-sn-glycerol-3-phosphate acyltransferase</fullName>
        <ecNumber evidence="5">2.3.1.51</ecNumber>
    </submittedName>
</protein>
<accession>A0A846LMJ8</accession>
<dbReference type="RefSeq" id="WP_229681737.1">
    <property type="nucleotide sequence ID" value="NZ_BAABJU010000001.1"/>
</dbReference>
<name>A0A846LMJ8_9ACTN</name>
<organism evidence="5 6">
    <name type="scientific">Modestobacter marinus</name>
    <dbReference type="NCBI Taxonomy" id="477641"/>
    <lineage>
        <taxon>Bacteria</taxon>
        <taxon>Bacillati</taxon>
        <taxon>Actinomycetota</taxon>
        <taxon>Actinomycetes</taxon>
        <taxon>Geodermatophilales</taxon>
        <taxon>Geodermatophilaceae</taxon>
        <taxon>Modestobacter</taxon>
    </lineage>
</organism>
<dbReference type="SUPFAM" id="SSF69593">
    <property type="entry name" value="Glycerol-3-phosphate (1)-acyltransferase"/>
    <property type="match status" value="1"/>
</dbReference>
<keyword evidence="2 5" id="KW-0012">Acyltransferase</keyword>
<reference evidence="7" key="2">
    <citation type="journal article" date="2019" name="Int. J. Syst. Evol. Microbiol.">
        <title>The Global Catalogue of Microorganisms (GCM) 10K type strain sequencing project: providing services to taxonomists for standard genome sequencing and annotation.</title>
        <authorList>
            <consortium name="The Broad Institute Genomics Platform"/>
            <consortium name="The Broad Institute Genome Sequencing Center for Infectious Disease"/>
            <person name="Wu L."/>
            <person name="Ma J."/>
        </authorList>
    </citation>
    <scope>NUCLEOTIDE SEQUENCE [LARGE SCALE GENOMIC DNA]</scope>
    <source>
        <strain evidence="7">CGMCC 4.5581</strain>
    </source>
</reference>
<dbReference type="AlphaFoldDB" id="A0A846LMJ8"/>
<dbReference type="EC" id="2.3.1.51" evidence="5"/>
<reference evidence="4" key="4">
    <citation type="submission" date="2024-05" db="EMBL/GenBank/DDBJ databases">
        <authorList>
            <person name="Sun Q."/>
            <person name="Zhou Y."/>
        </authorList>
    </citation>
    <scope>NUCLEOTIDE SEQUENCE</scope>
    <source>
        <strain evidence="4">CGMCC 4.5581</strain>
    </source>
</reference>
<evidence type="ECO:0000313" key="6">
    <source>
        <dbReference type="Proteomes" id="UP000552836"/>
    </source>
</evidence>
<reference evidence="5 6" key="3">
    <citation type="submission" date="2020-02" db="EMBL/GenBank/DDBJ databases">
        <title>Sequencing the genomes of 1000 actinobacteria strains.</title>
        <authorList>
            <person name="Klenk H.-P."/>
        </authorList>
    </citation>
    <scope>NUCLEOTIDE SEQUENCE [LARGE SCALE GENOMIC DNA]</scope>
    <source>
        <strain evidence="5 6">DSM 45201</strain>
    </source>
</reference>
<reference evidence="4" key="1">
    <citation type="journal article" date="2014" name="Int. J. Syst. Evol. Microbiol.">
        <title>Complete genome of a new Firmicutes species belonging to the dominant human colonic microbiota ('Ruminococcus bicirculans') reveals two chromosomes and a selective capacity to utilize plant glucans.</title>
        <authorList>
            <consortium name="NISC Comparative Sequencing Program"/>
            <person name="Wegmann U."/>
            <person name="Louis P."/>
            <person name="Goesmann A."/>
            <person name="Henrissat B."/>
            <person name="Duncan S.H."/>
            <person name="Flint H.J."/>
        </authorList>
    </citation>
    <scope>NUCLEOTIDE SEQUENCE</scope>
    <source>
        <strain evidence="4">CGMCC 4.5581</strain>
    </source>
</reference>
<dbReference type="EMBL" id="JAAMPA010000001">
    <property type="protein sequence ID" value="NIH66595.1"/>
    <property type="molecule type" value="Genomic_DNA"/>
</dbReference>
<keyword evidence="7" id="KW-1185">Reference proteome</keyword>
<dbReference type="Proteomes" id="UP000552836">
    <property type="component" value="Unassembled WGS sequence"/>
</dbReference>
<dbReference type="PANTHER" id="PTHR10434:SF11">
    <property type="entry name" value="1-ACYL-SN-GLYCEROL-3-PHOSPHATE ACYLTRANSFERASE"/>
    <property type="match status" value="1"/>
</dbReference>
<dbReference type="Pfam" id="PF01553">
    <property type="entry name" value="Acyltransferase"/>
    <property type="match status" value="1"/>
</dbReference>
<dbReference type="InterPro" id="IPR002123">
    <property type="entry name" value="Plipid/glycerol_acylTrfase"/>
</dbReference>
<evidence type="ECO:0000256" key="2">
    <source>
        <dbReference type="ARBA" id="ARBA00023315"/>
    </source>
</evidence>
<evidence type="ECO:0000259" key="3">
    <source>
        <dbReference type="SMART" id="SM00563"/>
    </source>
</evidence>
<evidence type="ECO:0000313" key="4">
    <source>
        <dbReference type="EMBL" id="GGL47547.1"/>
    </source>
</evidence>
<dbReference type="Proteomes" id="UP000648663">
    <property type="component" value="Unassembled WGS sequence"/>
</dbReference>
<evidence type="ECO:0000313" key="7">
    <source>
        <dbReference type="Proteomes" id="UP000648663"/>
    </source>
</evidence>
<dbReference type="EMBL" id="BMMI01000001">
    <property type="protein sequence ID" value="GGL47547.1"/>
    <property type="molecule type" value="Genomic_DNA"/>
</dbReference>
<dbReference type="GO" id="GO:0006654">
    <property type="term" value="P:phosphatidic acid biosynthetic process"/>
    <property type="evidence" value="ECO:0007669"/>
    <property type="project" value="TreeGrafter"/>
</dbReference>
<dbReference type="GO" id="GO:0003841">
    <property type="term" value="F:1-acylglycerol-3-phosphate O-acyltransferase activity"/>
    <property type="evidence" value="ECO:0007669"/>
    <property type="project" value="UniProtKB-EC"/>
</dbReference>
<dbReference type="GO" id="GO:0005886">
    <property type="term" value="C:plasma membrane"/>
    <property type="evidence" value="ECO:0007669"/>
    <property type="project" value="TreeGrafter"/>
</dbReference>
<feature type="domain" description="Phospholipid/glycerol acyltransferase" evidence="3">
    <location>
        <begin position="37"/>
        <end position="156"/>
    </location>
</feature>
<comment type="caution">
    <text evidence="5">The sequence shown here is derived from an EMBL/GenBank/DDBJ whole genome shotgun (WGS) entry which is preliminary data.</text>
</comment>
<sequence length="231" mass="24569">MTVDAYPIVRALARPLILGLFRPRVEGAEHLPASGPVILAGNHPSTLDQFFPPVLTRRRVTYLAKSEYFTQPGLPGRALRLLLESIGMVPLDRGGATAAEAALRRGREVLADGGVLGIYPEGTRSPDGRLHRGRTGVARLALSTGAPVVPIAVIGSRALMPPGARLPRPGRVVVRIGEPLDFSGHPGPADDGAALRSVTDQVMAELQRLSGAEYVDRYATDVKAERRGRAA</sequence>
<dbReference type="CDD" id="cd07989">
    <property type="entry name" value="LPLAT_AGPAT-like"/>
    <property type="match status" value="1"/>
</dbReference>
<evidence type="ECO:0000313" key="5">
    <source>
        <dbReference type="EMBL" id="NIH66595.1"/>
    </source>
</evidence>
<dbReference type="PANTHER" id="PTHR10434">
    <property type="entry name" value="1-ACYL-SN-GLYCEROL-3-PHOSPHATE ACYLTRANSFERASE"/>
    <property type="match status" value="1"/>
</dbReference>